<evidence type="ECO:0000313" key="1">
    <source>
        <dbReference type="EMBL" id="KEQ31643.1"/>
    </source>
</evidence>
<dbReference type="OrthoDB" id="212459at2"/>
<name>A0A081PLS0_9SPHI</name>
<gene>
    <name evidence="1" type="ORF">N180_15505</name>
</gene>
<evidence type="ECO:0000313" key="2">
    <source>
        <dbReference type="Proteomes" id="UP000028007"/>
    </source>
</evidence>
<proteinExistence type="predicted"/>
<sequence>MISSKINAFFIFIDYLDSRKSELIENYIPLCAELNKLDVQRSNLRPKENYKDKIKYHIIQQQITEKFDPITEHIYKPLTQKLIDLQIWNGEDIFTSVWNNNIGAVSEQKENFDLKDVNEIIRYKVKYLNFRKETNSSFLCLTMVFSQLDEILKVLFDFYKDTSENEFDSFEAKLIKVGSMEELVENVKNKGDRHVKFSLPHDFFYKKPVQPSTHGQIILVKNEYNMGDTFNGVYNSTIYNRSTFNDAFNSVKTKYSEDSAEALEMLRILVENSKNREAGELFDSFNEELKKEKPKTSVLGSLWGGLLKIVPLITETVGLVDKILPMLQS</sequence>
<protein>
    <submittedName>
        <fullName evidence="1">Uncharacterized protein</fullName>
    </submittedName>
</protein>
<keyword evidence="2" id="KW-1185">Reference proteome</keyword>
<dbReference type="AlphaFoldDB" id="A0A081PLS0"/>
<dbReference type="eggNOG" id="ENOG5032RC5">
    <property type="taxonomic scope" value="Bacteria"/>
</dbReference>
<dbReference type="RefSeq" id="WP_037437823.1">
    <property type="nucleotide sequence ID" value="NZ_JNFF01000008.1"/>
</dbReference>
<accession>A0A081PLS0</accession>
<dbReference type="Proteomes" id="UP000028007">
    <property type="component" value="Unassembled WGS sequence"/>
</dbReference>
<comment type="caution">
    <text evidence="1">The sequence shown here is derived from an EMBL/GenBank/DDBJ whole genome shotgun (WGS) entry which is preliminary data.</text>
</comment>
<dbReference type="EMBL" id="JNFF01000008">
    <property type="protein sequence ID" value="KEQ31643.1"/>
    <property type="molecule type" value="Genomic_DNA"/>
</dbReference>
<organism evidence="1 2">
    <name type="scientific">Pedobacter antarcticus 4BY</name>
    <dbReference type="NCBI Taxonomy" id="1358423"/>
    <lineage>
        <taxon>Bacteria</taxon>
        <taxon>Pseudomonadati</taxon>
        <taxon>Bacteroidota</taxon>
        <taxon>Sphingobacteriia</taxon>
        <taxon>Sphingobacteriales</taxon>
        <taxon>Sphingobacteriaceae</taxon>
        <taxon>Pedobacter</taxon>
    </lineage>
</organism>
<reference evidence="1 2" key="1">
    <citation type="journal article" date="1992" name="Int. J. Syst. Bacteriol.">
        <title>Sphingobacterium antarcticus sp. nov. a Psychrotrophic Bacterium from the Soils of Schirmacher Oasis, Antarctica.</title>
        <authorList>
            <person name="Shivaji S."/>
            <person name="Ray M.K."/>
            <person name="Rao N.S."/>
            <person name="Saiserr L."/>
            <person name="Jagannadham M.V."/>
            <person name="Kumar G.S."/>
            <person name="Reddy G."/>
            <person name="Bhargava P.M."/>
        </authorList>
    </citation>
    <scope>NUCLEOTIDE SEQUENCE [LARGE SCALE GENOMIC DNA]</scope>
    <source>
        <strain evidence="1 2">4BY</strain>
    </source>
</reference>